<evidence type="ECO:0000313" key="4">
    <source>
        <dbReference type="Proteomes" id="UP000216797"/>
    </source>
</evidence>
<dbReference type="RefSeq" id="WP_071864090.1">
    <property type="nucleotide sequence ID" value="NZ_JBHLVQ010000033.1"/>
</dbReference>
<reference evidence="1 3" key="1">
    <citation type="submission" date="2014-12" db="EMBL/GenBank/DDBJ databases">
        <title>Draft genome sequences of 29 type strains of Enterococci.</title>
        <authorList>
            <person name="Zhong Z."/>
            <person name="Sun Z."/>
            <person name="Liu W."/>
            <person name="Zhang W."/>
            <person name="Zhang H."/>
        </authorList>
    </citation>
    <scope>NUCLEOTIDE SEQUENCE [LARGE SCALE GENOMIC DNA]</scope>
    <source>
        <strain evidence="1 3">DSM 21207</strain>
    </source>
</reference>
<accession>A0A1L8R8G3</accession>
<evidence type="ECO:0000313" key="3">
    <source>
        <dbReference type="Proteomes" id="UP000182835"/>
    </source>
</evidence>
<dbReference type="STRING" id="317010.RU96_GL001557"/>
<gene>
    <name evidence="2" type="ORF">AKL21_06115</name>
    <name evidence="1" type="ORF">RU96_GL001557</name>
</gene>
<sequence length="61" mass="6883">MTKTNITQTYQAKIIGLEGIHDIILVKEYQNVAIVECLDTNELAVAKRCDIISCDTEELKE</sequence>
<keyword evidence="4" id="KW-1185">Reference proteome</keyword>
<dbReference type="EMBL" id="JXKG01000003">
    <property type="protein sequence ID" value="OJG16060.1"/>
    <property type="molecule type" value="Genomic_DNA"/>
</dbReference>
<proteinExistence type="predicted"/>
<evidence type="ECO:0000313" key="2">
    <source>
        <dbReference type="EMBL" id="PAB00827.1"/>
    </source>
</evidence>
<reference evidence="2 4" key="2">
    <citation type="submission" date="2015-08" db="EMBL/GenBank/DDBJ databases">
        <title>Enterococcus genome sequence.</title>
        <authorList>
            <person name="Acedo J.Z."/>
            <person name="Vederas J.C."/>
        </authorList>
    </citation>
    <scope>NUCLEOTIDE SEQUENCE [LARGE SCALE GENOMIC DNA]</scope>
    <source>
        <strain evidence="2 4">49</strain>
    </source>
</reference>
<dbReference type="AlphaFoldDB" id="A0A1L8R8G3"/>
<dbReference type="Proteomes" id="UP000182835">
    <property type="component" value="Unassembled WGS sequence"/>
</dbReference>
<evidence type="ECO:0000313" key="1">
    <source>
        <dbReference type="EMBL" id="OJG16060.1"/>
    </source>
</evidence>
<dbReference type="OrthoDB" id="9899416at2"/>
<protein>
    <submittedName>
        <fullName evidence="1">Uncharacterized protein</fullName>
    </submittedName>
</protein>
<dbReference type="EMBL" id="LHUG01000005">
    <property type="protein sequence ID" value="PAB00827.1"/>
    <property type="molecule type" value="Genomic_DNA"/>
</dbReference>
<organism evidence="1 3">
    <name type="scientific">Enterococcus canintestini</name>
    <dbReference type="NCBI Taxonomy" id="317010"/>
    <lineage>
        <taxon>Bacteria</taxon>
        <taxon>Bacillati</taxon>
        <taxon>Bacillota</taxon>
        <taxon>Bacilli</taxon>
        <taxon>Lactobacillales</taxon>
        <taxon>Enterococcaceae</taxon>
        <taxon>Enterococcus</taxon>
    </lineage>
</organism>
<comment type="caution">
    <text evidence="1">The sequence shown here is derived from an EMBL/GenBank/DDBJ whole genome shotgun (WGS) entry which is preliminary data.</text>
</comment>
<dbReference type="Proteomes" id="UP000216797">
    <property type="component" value="Unassembled WGS sequence"/>
</dbReference>
<name>A0A1L8R8G3_9ENTE</name>